<evidence type="ECO:0000313" key="9">
    <source>
        <dbReference type="EMBL" id="SHJ49479.1"/>
    </source>
</evidence>
<dbReference type="PANTHER" id="PTHR43570:SF20">
    <property type="entry name" value="ALDEHYDE DEHYDROGENASE ALDX-RELATED"/>
    <property type="match status" value="1"/>
</dbReference>
<dbReference type="PANTHER" id="PTHR43570">
    <property type="entry name" value="ALDEHYDE DEHYDROGENASE"/>
    <property type="match status" value="1"/>
</dbReference>
<dbReference type="PIRSF" id="PIRSF036492">
    <property type="entry name" value="ALDH"/>
    <property type="match status" value="1"/>
</dbReference>
<dbReference type="InterPro" id="IPR016160">
    <property type="entry name" value="Ald_DH_CS_CYS"/>
</dbReference>
<dbReference type="FunFam" id="3.40.605.10:FF:000004">
    <property type="entry name" value="Aldehyde dehydrogenase"/>
    <property type="match status" value="1"/>
</dbReference>
<dbReference type="Gene3D" id="3.40.309.10">
    <property type="entry name" value="Aldehyde Dehydrogenase, Chain A, domain 2"/>
    <property type="match status" value="1"/>
</dbReference>
<sequence length="473" mass="53351">MVTSFNETDIAVIDAIYDQQKANYRQVGKTTARERIRKLKAFEKAILRFRVDLQEAMKKDFHKPAAEVDLTEIYPVLSEIRFAIKHLKDWMRPKKVPHPTPMIGSSSWVRYEPKGMSLIIAPWNYPMQLLFAPLVSAIAAGNVVMLKPSEFTSHTVEVMKQIIANCFEEHEIAIVEGGVEVSKALLAKKFHHIFFTGAPEIGKIIMATASKHLCSVTLELGGKSPTIIDETVNIKTIVSRVAWAKYVNAGQVCIAPDYVLIHESKKAEFIQHLCAQIQKQYGKDAIDSPDYLRIINQKHFLRLKGYLEKAVLGGAKVIYGGTMDETQNYIEPTIITDMSVDSDVLKHEIFGPILPILSYRDKEEVIDFVNRKEKPLALYIYSSNKKNINYFVENTTAGATCVNMSSVHVGNPNLPFGGVNNSGIGKSRGHYGFIEFTNERAMFKQRLPSAIELMTPPYTAFKQKLIDLTIKYF</sequence>
<keyword evidence="10" id="KW-1185">Reference proteome</keyword>
<dbReference type="InterPro" id="IPR029510">
    <property type="entry name" value="Ald_DH_CS_GLU"/>
</dbReference>
<dbReference type="InterPro" id="IPR012394">
    <property type="entry name" value="Aldehyde_DH_NAD(P)"/>
</dbReference>
<dbReference type="Proteomes" id="UP000184432">
    <property type="component" value="Unassembled WGS sequence"/>
</dbReference>
<dbReference type="CDD" id="cd07134">
    <property type="entry name" value="ALDH_AlkH-like"/>
    <property type="match status" value="1"/>
</dbReference>
<dbReference type="PROSITE" id="PS00070">
    <property type="entry name" value="ALDEHYDE_DEHYDR_CYS"/>
    <property type="match status" value="1"/>
</dbReference>
<dbReference type="PROSITE" id="PS00687">
    <property type="entry name" value="ALDEHYDE_DEHYDR_GLU"/>
    <property type="match status" value="1"/>
</dbReference>
<dbReference type="InterPro" id="IPR016161">
    <property type="entry name" value="Ald_DH/histidinol_DH"/>
</dbReference>
<gene>
    <name evidence="9" type="ORF">SAMN04488508_109216</name>
</gene>
<dbReference type="GO" id="GO:0004029">
    <property type="term" value="F:aldehyde dehydrogenase (NAD+) activity"/>
    <property type="evidence" value="ECO:0007669"/>
    <property type="project" value="TreeGrafter"/>
</dbReference>
<evidence type="ECO:0000256" key="7">
    <source>
        <dbReference type="RuleBase" id="RU003345"/>
    </source>
</evidence>
<evidence type="ECO:0000256" key="1">
    <source>
        <dbReference type="ARBA" id="ARBA00009986"/>
    </source>
</evidence>
<dbReference type="RefSeq" id="WP_073320171.1">
    <property type="nucleotide sequence ID" value="NZ_FQYP01000009.1"/>
</dbReference>
<evidence type="ECO:0000256" key="5">
    <source>
        <dbReference type="PIRSR" id="PIRSR036492-1"/>
    </source>
</evidence>
<reference evidence="10" key="1">
    <citation type="submission" date="2016-11" db="EMBL/GenBank/DDBJ databases">
        <authorList>
            <person name="Varghese N."/>
            <person name="Submissions S."/>
        </authorList>
    </citation>
    <scope>NUCLEOTIDE SEQUENCE [LARGE SCALE GENOMIC DNA]</scope>
    <source>
        <strain evidence="10">DSM 22623</strain>
    </source>
</reference>
<dbReference type="GO" id="GO:0006081">
    <property type="term" value="P:aldehyde metabolic process"/>
    <property type="evidence" value="ECO:0007669"/>
    <property type="project" value="InterPro"/>
</dbReference>
<evidence type="ECO:0000256" key="3">
    <source>
        <dbReference type="ARBA" id="ARBA00023027"/>
    </source>
</evidence>
<dbReference type="InterPro" id="IPR015590">
    <property type="entry name" value="Aldehyde_DH_dom"/>
</dbReference>
<keyword evidence="2 4" id="KW-0560">Oxidoreductase</keyword>
<feature type="active site" evidence="5">
    <location>
        <position position="253"/>
    </location>
</feature>
<dbReference type="SUPFAM" id="SSF53720">
    <property type="entry name" value="ALDH-like"/>
    <property type="match status" value="1"/>
</dbReference>
<dbReference type="InterPro" id="IPR016163">
    <property type="entry name" value="Ald_DH_C"/>
</dbReference>
<keyword evidence="3" id="KW-0520">NAD</keyword>
<dbReference type="Gene3D" id="3.40.605.10">
    <property type="entry name" value="Aldehyde Dehydrogenase, Chain A, domain 1"/>
    <property type="match status" value="1"/>
</dbReference>
<name>A0A1M6JS26_9FLAO</name>
<feature type="domain" description="Aldehyde dehydrogenase" evidence="8">
    <location>
        <begin position="4"/>
        <end position="440"/>
    </location>
</feature>
<evidence type="ECO:0000259" key="8">
    <source>
        <dbReference type="Pfam" id="PF00171"/>
    </source>
</evidence>
<dbReference type="Pfam" id="PF00171">
    <property type="entry name" value="Aldedh"/>
    <property type="match status" value="1"/>
</dbReference>
<evidence type="ECO:0000256" key="2">
    <source>
        <dbReference type="ARBA" id="ARBA00023002"/>
    </source>
</evidence>
<dbReference type="EMBL" id="FQYP01000009">
    <property type="protein sequence ID" value="SHJ49479.1"/>
    <property type="molecule type" value="Genomic_DNA"/>
</dbReference>
<dbReference type="OrthoDB" id="9762913at2"/>
<proteinExistence type="inferred from homology"/>
<evidence type="ECO:0000256" key="4">
    <source>
        <dbReference type="PIRNR" id="PIRNR036492"/>
    </source>
</evidence>
<accession>A0A1M6JS26</accession>
<dbReference type="FunFam" id="3.40.309.10:FF:000003">
    <property type="entry name" value="Aldehyde dehydrogenase"/>
    <property type="match status" value="1"/>
</dbReference>
<dbReference type="GO" id="GO:0005737">
    <property type="term" value="C:cytoplasm"/>
    <property type="evidence" value="ECO:0007669"/>
    <property type="project" value="TreeGrafter"/>
</dbReference>
<dbReference type="InterPro" id="IPR016162">
    <property type="entry name" value="Ald_DH_N"/>
</dbReference>
<protein>
    <recommendedName>
        <fullName evidence="4">Aldehyde dehydrogenase</fullName>
    </recommendedName>
</protein>
<dbReference type="STRING" id="570521.SAMN04488508_109216"/>
<feature type="active site" evidence="5 6">
    <location>
        <position position="219"/>
    </location>
</feature>
<organism evidence="9 10">
    <name type="scientific">Aquimarina spongiae</name>
    <dbReference type="NCBI Taxonomy" id="570521"/>
    <lineage>
        <taxon>Bacteria</taxon>
        <taxon>Pseudomonadati</taxon>
        <taxon>Bacteroidota</taxon>
        <taxon>Flavobacteriia</taxon>
        <taxon>Flavobacteriales</taxon>
        <taxon>Flavobacteriaceae</taxon>
        <taxon>Aquimarina</taxon>
    </lineage>
</organism>
<evidence type="ECO:0000256" key="6">
    <source>
        <dbReference type="PROSITE-ProRule" id="PRU10007"/>
    </source>
</evidence>
<evidence type="ECO:0000313" key="10">
    <source>
        <dbReference type="Proteomes" id="UP000184432"/>
    </source>
</evidence>
<comment type="similarity">
    <text evidence="1 4 7">Belongs to the aldehyde dehydrogenase family.</text>
</comment>
<dbReference type="AlphaFoldDB" id="A0A1M6JS26"/>